<dbReference type="GO" id="GO:0006351">
    <property type="term" value="P:DNA-templated transcription"/>
    <property type="evidence" value="ECO:0007669"/>
    <property type="project" value="InterPro"/>
</dbReference>
<evidence type="ECO:0000313" key="7">
    <source>
        <dbReference type="EMBL" id="UGO57192.1"/>
    </source>
</evidence>
<name>A0A8K1U424_9VIRU</name>
<dbReference type="GO" id="GO:0003968">
    <property type="term" value="F:RNA-directed RNA polymerase activity"/>
    <property type="evidence" value="ECO:0007669"/>
    <property type="project" value="UniProtKB-EC"/>
</dbReference>
<evidence type="ECO:0000256" key="3">
    <source>
        <dbReference type="ARBA" id="ARBA00022741"/>
    </source>
</evidence>
<dbReference type="SUPFAM" id="SSF56672">
    <property type="entry name" value="DNA/RNA polymerases"/>
    <property type="match status" value="1"/>
</dbReference>
<sequence>MDNENWFDEEFDRAVLDLDPKATTGLGPMSYYGCDVGTALGYDPFVGFDSERVQILRSLVRHRWMTGVRTPDPILVFIKPEPCKDSKVRSGLVRIISAVGLVDTMVDRIQFGWLARISLEQLGRTPSLVGWSPYQGGYRYLSSLFAGEQVMCADRSNWDWTVRGWLLVAVKEVIRGLALDAPKHWHEWLDARWEALFRDAVFGFRSGERIAQPGWGVMKSGCYLTILINSISQVLLHSLVSMRLRQSPDFDYYKVVGDDTVQRVPPNVGRYLDELKSLGVKIKEHTISKTIEFCGHVIRGTYCAPAYRGKHAFKICTASPDTLPALLRAYIHAYAMDDEMWEWLIRLVVEEAPAEHRTRGRCLDFILSRGEY</sequence>
<dbReference type="InterPro" id="IPR001795">
    <property type="entry name" value="RNA-dir_pol_luteovirus"/>
</dbReference>
<keyword evidence="4" id="KW-0693">Viral RNA replication</keyword>
<evidence type="ECO:0000256" key="4">
    <source>
        <dbReference type="ARBA" id="ARBA00022953"/>
    </source>
</evidence>
<reference evidence="7" key="1">
    <citation type="submission" date="2020-11" db="EMBL/GenBank/DDBJ databases">
        <title>RNA virus dark matter in the feces of wild birds.</title>
        <authorList>
            <person name="Lu X."/>
            <person name="Yang X.S."/>
            <person name="Zhang W."/>
        </authorList>
    </citation>
    <scope>NUCLEOTIDE SEQUENCE</scope>
    <source>
        <strain evidence="7">EasternCrownedWarbler123con139</strain>
    </source>
</reference>
<dbReference type="GO" id="GO:0000166">
    <property type="term" value="F:nucleotide binding"/>
    <property type="evidence" value="ECO:0007669"/>
    <property type="project" value="UniProtKB-KW"/>
</dbReference>
<protein>
    <recommendedName>
        <fullName evidence="6">RNA-directed RNA polymerase C-terminal domain-containing protein</fullName>
    </recommendedName>
</protein>
<dbReference type="InterPro" id="IPR001205">
    <property type="entry name" value="RNA-dir_pol_C"/>
</dbReference>
<evidence type="ECO:0000256" key="2">
    <source>
        <dbReference type="ARBA" id="ARBA00022695"/>
    </source>
</evidence>
<evidence type="ECO:0000256" key="5">
    <source>
        <dbReference type="ARBA" id="ARBA00048744"/>
    </source>
</evidence>
<proteinExistence type="predicted"/>
<dbReference type="PRINTS" id="PR00914">
    <property type="entry name" value="LVIRUSRNAPOL"/>
</dbReference>
<comment type="catalytic activity">
    <reaction evidence="5">
        <text>RNA(n) + a ribonucleoside 5'-triphosphate = RNA(n+1) + diphosphate</text>
        <dbReference type="Rhea" id="RHEA:21248"/>
        <dbReference type="Rhea" id="RHEA-COMP:14527"/>
        <dbReference type="Rhea" id="RHEA-COMP:17342"/>
        <dbReference type="ChEBI" id="CHEBI:33019"/>
        <dbReference type="ChEBI" id="CHEBI:61557"/>
        <dbReference type="ChEBI" id="CHEBI:140395"/>
        <dbReference type="EC" id="2.7.7.48"/>
    </reaction>
</comment>
<organism evidence="7">
    <name type="scientific">Riboviria sp</name>
    <dbReference type="NCBI Taxonomy" id="2585031"/>
    <lineage>
        <taxon>Viruses</taxon>
        <taxon>Riboviria</taxon>
    </lineage>
</organism>
<keyword evidence="2" id="KW-0548">Nucleotidyltransferase</keyword>
<dbReference type="GO" id="GO:0003723">
    <property type="term" value="F:RNA binding"/>
    <property type="evidence" value="ECO:0007669"/>
    <property type="project" value="InterPro"/>
</dbReference>
<evidence type="ECO:0000259" key="6">
    <source>
        <dbReference type="Pfam" id="PF00680"/>
    </source>
</evidence>
<feature type="domain" description="RNA-directed RNA polymerase C-terminal" evidence="6">
    <location>
        <begin position="87"/>
        <end position="308"/>
    </location>
</feature>
<keyword evidence="1" id="KW-0808">Transferase</keyword>
<dbReference type="EMBL" id="MW239235">
    <property type="protein sequence ID" value="UGO57192.1"/>
    <property type="molecule type" value="Genomic_RNA"/>
</dbReference>
<dbReference type="InterPro" id="IPR043502">
    <property type="entry name" value="DNA/RNA_pol_sf"/>
</dbReference>
<keyword evidence="3" id="KW-0547">Nucleotide-binding</keyword>
<accession>A0A8K1U424</accession>
<evidence type="ECO:0000256" key="1">
    <source>
        <dbReference type="ARBA" id="ARBA00022679"/>
    </source>
</evidence>
<dbReference type="Pfam" id="PF00680">
    <property type="entry name" value="RdRP_1"/>
    <property type="match status" value="1"/>
</dbReference>